<dbReference type="PROSITE" id="PS00136">
    <property type="entry name" value="SUBTILASE_ASP"/>
    <property type="match status" value="1"/>
</dbReference>
<reference evidence="8 9" key="1">
    <citation type="submission" date="2020-03" db="EMBL/GenBank/DDBJ databases">
        <authorList>
            <person name="Picone N."/>
        </authorList>
    </citation>
    <scope>NUCLEOTIDE SEQUENCE [LARGE SCALE GENOMIC DNA]</scope>
    <source>
        <strain evidence="8">NSCAC1</strain>
    </source>
</reference>
<dbReference type="Proteomes" id="UP000516072">
    <property type="component" value="Chromosome"/>
</dbReference>
<accession>A0A7G1QA29</accession>
<dbReference type="KEGG" id="ntg:NSCAC_0986"/>
<dbReference type="PRINTS" id="PR00723">
    <property type="entry name" value="SUBTILISIN"/>
</dbReference>
<protein>
    <submittedName>
        <fullName evidence="8">Peptidase S8 and S53 subtilisin kexin sedolisin</fullName>
    </submittedName>
</protein>
<dbReference type="CDD" id="cd07496">
    <property type="entry name" value="Peptidases_S8_13"/>
    <property type="match status" value="1"/>
</dbReference>
<evidence type="ECO:0000259" key="6">
    <source>
        <dbReference type="Pfam" id="PF00082"/>
    </source>
</evidence>
<dbReference type="PROSITE" id="PS00137">
    <property type="entry name" value="SUBTILASE_HIS"/>
    <property type="match status" value="1"/>
</dbReference>
<dbReference type="InterPro" id="IPR043708">
    <property type="entry name" value="DUF5648"/>
</dbReference>
<dbReference type="PANTHER" id="PTHR42884:SF14">
    <property type="entry name" value="NEUROENDOCRINE CONVERTASE 1"/>
    <property type="match status" value="1"/>
</dbReference>
<dbReference type="AlphaFoldDB" id="A0A7G1QA29"/>
<keyword evidence="3 4" id="KW-0720">Serine protease</keyword>
<feature type="active site" description="Charge relay system" evidence="4">
    <location>
        <position position="453"/>
    </location>
</feature>
<keyword evidence="1 4" id="KW-0645">Protease</keyword>
<dbReference type="InterPro" id="IPR015500">
    <property type="entry name" value="Peptidase_S8_subtilisin-rel"/>
</dbReference>
<proteinExistence type="inferred from homology"/>
<name>A0A7G1QA29_9GAMM</name>
<feature type="active site" description="Charge relay system" evidence="4">
    <location>
        <position position="218"/>
    </location>
</feature>
<evidence type="ECO:0000313" key="9">
    <source>
        <dbReference type="Proteomes" id="UP000516072"/>
    </source>
</evidence>
<dbReference type="InterPro" id="IPR022398">
    <property type="entry name" value="Peptidase_S8_His-AS"/>
</dbReference>
<dbReference type="InterPro" id="IPR023828">
    <property type="entry name" value="Peptidase_S8_Ser-AS"/>
</dbReference>
<dbReference type="GO" id="GO:0016020">
    <property type="term" value="C:membrane"/>
    <property type="evidence" value="ECO:0007669"/>
    <property type="project" value="TreeGrafter"/>
</dbReference>
<evidence type="ECO:0000259" key="7">
    <source>
        <dbReference type="Pfam" id="PF18885"/>
    </source>
</evidence>
<dbReference type="EMBL" id="LR778175">
    <property type="protein sequence ID" value="CAB1276074.1"/>
    <property type="molecule type" value="Genomic_DNA"/>
</dbReference>
<dbReference type="Pfam" id="PF00082">
    <property type="entry name" value="Peptidase_S8"/>
    <property type="match status" value="1"/>
</dbReference>
<evidence type="ECO:0000256" key="2">
    <source>
        <dbReference type="ARBA" id="ARBA00022801"/>
    </source>
</evidence>
<evidence type="ECO:0000313" key="8">
    <source>
        <dbReference type="EMBL" id="CAB1276074.1"/>
    </source>
</evidence>
<comment type="similarity">
    <text evidence="4 5">Belongs to the peptidase S8 family.</text>
</comment>
<dbReference type="InterPro" id="IPR036852">
    <property type="entry name" value="Peptidase_S8/S53_dom_sf"/>
</dbReference>
<evidence type="ECO:0000256" key="4">
    <source>
        <dbReference type="PROSITE-ProRule" id="PRU01240"/>
    </source>
</evidence>
<feature type="domain" description="Peptidase S8/S53" evidence="6">
    <location>
        <begin position="210"/>
        <end position="488"/>
    </location>
</feature>
<gene>
    <name evidence="8" type="ORF">NSCAC_0986</name>
</gene>
<dbReference type="Gene3D" id="3.40.50.200">
    <property type="entry name" value="Peptidase S8/S53 domain"/>
    <property type="match status" value="1"/>
</dbReference>
<evidence type="ECO:0000256" key="5">
    <source>
        <dbReference type="RuleBase" id="RU003355"/>
    </source>
</evidence>
<sequence length="682" mass="73275">MSAHMWLKIIISVVLISINNTSYGANLNSQIAPLIQNLLIKEGYIQNSNIPSASLMTKQSVTLRSEPSNNPQLLNPSLSPTAIVNGIAVRFKDQKIQDLAAENLPPSDEIMNELESIFGEKLIFSQSMGNKTHIFRFQAPKSGKELTELIEQARMLPSIDQIEADIRVKMQSIPNDPLFDPYQWSMKGQGQGYIGGINATGAWDTTQGDSSTIIAVVDTGVNPHPEFADRLLPGYDFFVTPYAPGGSDPGDWTAQNECDDNEPAEESSWHGTHVTGIIAAQGNNDIGMAGVNWNTKILPVRTLGKCGSSLSDMINGTLWAAGLPVPGVPINPYPAQIMNLSLSGEGVCPPLYQEVINRVLDQGILIVVAAGNKQGDISQYFPGNCDGVLTTIATNFNGDATSYTNLNVINPNTMGIIAAPGGDGSRSLGIISTISIGTTVPEGFSYSLQIGTSESVPHVVGIASLMLAINPELSGIELNSLLPATSRDFPEGTLCAQYNNLCGLGIADAENAVQAATTFKKYTLIYEFYNSSSHDYLLATSKAQMAAINRGEAGPNWQLTGNLFYAWSGATNGAQSVCQFYNQGANSYFYTVNSGDCNYLQSLNPTNAVANDLWTYEGISFYALSPVNGTCPNSSDPIYQVYNLIQGRVNHRFATSLEEYNSMIAQGWLGEGITMCVAIISS</sequence>
<dbReference type="Pfam" id="PF18885">
    <property type="entry name" value="DUF5648"/>
    <property type="match status" value="1"/>
</dbReference>
<keyword evidence="2 4" id="KW-0378">Hydrolase</keyword>
<dbReference type="PROSITE" id="PS00138">
    <property type="entry name" value="SUBTILASE_SER"/>
    <property type="match status" value="1"/>
</dbReference>
<dbReference type="PROSITE" id="PS51892">
    <property type="entry name" value="SUBTILASE"/>
    <property type="match status" value="1"/>
</dbReference>
<keyword evidence="9" id="KW-1185">Reference proteome</keyword>
<evidence type="ECO:0000256" key="3">
    <source>
        <dbReference type="ARBA" id="ARBA00022825"/>
    </source>
</evidence>
<evidence type="ECO:0000256" key="1">
    <source>
        <dbReference type="ARBA" id="ARBA00022670"/>
    </source>
</evidence>
<dbReference type="SUPFAM" id="SSF52743">
    <property type="entry name" value="Subtilisin-like"/>
    <property type="match status" value="1"/>
</dbReference>
<organism evidence="8 9">
    <name type="scientific">Candidatus Nitrosacidococcus tergens</name>
    <dbReference type="NCBI Taxonomy" id="553981"/>
    <lineage>
        <taxon>Bacteria</taxon>
        <taxon>Pseudomonadati</taxon>
        <taxon>Pseudomonadota</taxon>
        <taxon>Gammaproteobacteria</taxon>
        <taxon>Chromatiales</taxon>
        <taxon>Chromatiaceae</taxon>
        <taxon>Candidatus Nitrosacidococcus</taxon>
    </lineage>
</organism>
<dbReference type="InterPro" id="IPR023827">
    <property type="entry name" value="Peptidase_S8_Asp-AS"/>
</dbReference>
<dbReference type="PANTHER" id="PTHR42884">
    <property type="entry name" value="PROPROTEIN CONVERTASE SUBTILISIN/KEXIN-RELATED"/>
    <property type="match status" value="1"/>
</dbReference>
<feature type="domain" description="DUF5648" evidence="7">
    <location>
        <begin position="593"/>
        <end position="677"/>
    </location>
</feature>
<dbReference type="InterPro" id="IPR000209">
    <property type="entry name" value="Peptidase_S8/S53_dom"/>
</dbReference>
<dbReference type="InterPro" id="IPR034176">
    <property type="entry name" value="Peptidases_S8_13"/>
</dbReference>
<dbReference type="GO" id="GO:0016485">
    <property type="term" value="P:protein processing"/>
    <property type="evidence" value="ECO:0007669"/>
    <property type="project" value="TreeGrafter"/>
</dbReference>
<feature type="active site" description="Charge relay system" evidence="4">
    <location>
        <position position="270"/>
    </location>
</feature>
<dbReference type="GO" id="GO:0004252">
    <property type="term" value="F:serine-type endopeptidase activity"/>
    <property type="evidence" value="ECO:0007669"/>
    <property type="project" value="UniProtKB-UniRule"/>
</dbReference>